<protein>
    <recommendedName>
        <fullName evidence="6">Bacterial surface antigen (D15) domain-containing protein</fullName>
    </recommendedName>
</protein>
<evidence type="ECO:0000256" key="4">
    <source>
        <dbReference type="ARBA" id="ARBA00023136"/>
    </source>
</evidence>
<evidence type="ECO:0000259" key="6">
    <source>
        <dbReference type="Pfam" id="PF01103"/>
    </source>
</evidence>
<dbReference type="AlphaFoldDB" id="A0A419S2U0"/>
<reference evidence="7 8" key="1">
    <citation type="submission" date="2016-07" db="EMBL/GenBank/DDBJ databases">
        <title>Genome of Pelobium manganitolerans.</title>
        <authorList>
            <person name="Wu S."/>
            <person name="Wang G."/>
        </authorList>
    </citation>
    <scope>NUCLEOTIDE SEQUENCE [LARGE SCALE GENOMIC DNA]</scope>
    <source>
        <strain evidence="7 8">YS-25</strain>
    </source>
</reference>
<dbReference type="Proteomes" id="UP000283433">
    <property type="component" value="Unassembled WGS sequence"/>
</dbReference>
<dbReference type="PANTHER" id="PTHR12815:SF47">
    <property type="entry name" value="TRANSLOCATION AND ASSEMBLY MODULE SUBUNIT TAMA"/>
    <property type="match status" value="1"/>
</dbReference>
<keyword evidence="4" id="KW-0472">Membrane</keyword>
<dbReference type="Gene3D" id="3.10.20.310">
    <property type="entry name" value="membrane protein fhac"/>
    <property type="match status" value="1"/>
</dbReference>
<keyword evidence="8" id="KW-1185">Reference proteome</keyword>
<gene>
    <name evidence="7" type="ORF">BCY91_10175</name>
</gene>
<dbReference type="Gene3D" id="2.40.160.50">
    <property type="entry name" value="membrane protein fhac: a member of the omp85/tpsb transporter family"/>
    <property type="match status" value="1"/>
</dbReference>
<evidence type="ECO:0000313" key="8">
    <source>
        <dbReference type="Proteomes" id="UP000283433"/>
    </source>
</evidence>
<dbReference type="InterPro" id="IPR039910">
    <property type="entry name" value="D15-like"/>
</dbReference>
<keyword evidence="3" id="KW-0732">Signal</keyword>
<evidence type="ECO:0000256" key="1">
    <source>
        <dbReference type="ARBA" id="ARBA00004370"/>
    </source>
</evidence>
<accession>A0A419S2U0</accession>
<sequence length="763" mass="86806">MKLKPYIYLLFTGLFVSACSNTKYLPEGELLYVGAKVKIEGDSVTRSEKSILKDELESVLRPRPNSSFLGLRPKLWIYNITKTDKQKGLKHFLNTKFGQAPVYFSKVDLDYNVSLLENRLENRGYFKGRASADSTVKRKRATAIYTVKPNFQYKIREVKFPTDSSKLGKAVAATQENTFFKAGEPYDLDKIKAERTRIDAKLKEQGFFYFGPDYLLVQVDSTVGTHQVDMIMKVKDQTPQQAKNVYTIDDIFVYPDYSLGDDSVQRILDSAYHYKDLTIVDPKRKFKPAIFDRALQFNKGDIYNRTDHNLSLNRLVNVGTFKFVKNEFNPSDSTNRALDAYYYLTPLPKKSIRLELLGKTNSANYTGSEINLNWTNRNTFRGAEQLTITAFAGTETQVSGQNKGYNVLRFGGDASLTWPKFVTPFFKFKSVSAFTPKTVATLGFEYQNRAKLYSLNTFRGSFGYLWKESVRKEHNLKLTEITYAHATNVSDEYKKRADSIPSLNRVIENQLIFGPSYSFTYTTTAETQRKNTIYYKGQIDVAGTLAGLFKHGDVLRGDTARIFDVPFSQYVKMEHDFRDYFKLGAKSTIASRIIAGVGYPYANSSQLPFIKQFFIGGTNSLRGFRARSIGPGSFLEPANADSFLPDQSGDLKLELNAEYRYDFTSIFKGAVFVDAGNIWLMNKNPDKPGAEFSNEFLSELAADAGAGLRLDLSFLILRLDLAFPIRKPYLPKGDRWVINDIRFGDKSWRKENLVFNLAIGYPF</sequence>
<dbReference type="PANTHER" id="PTHR12815">
    <property type="entry name" value="SORTING AND ASSEMBLY MACHINERY SAMM50 PROTEIN FAMILY MEMBER"/>
    <property type="match status" value="1"/>
</dbReference>
<evidence type="ECO:0000256" key="2">
    <source>
        <dbReference type="ARBA" id="ARBA00022692"/>
    </source>
</evidence>
<dbReference type="InterPro" id="IPR000184">
    <property type="entry name" value="Bac_surfAg_D15"/>
</dbReference>
<comment type="caution">
    <text evidence="7">The sequence shown here is derived from an EMBL/GenBank/DDBJ whole genome shotgun (WGS) entry which is preliminary data.</text>
</comment>
<name>A0A419S2U0_9SPHI</name>
<dbReference type="RefSeq" id="WP_182995404.1">
    <property type="nucleotide sequence ID" value="NZ_CBINCU010000009.1"/>
</dbReference>
<dbReference type="Pfam" id="PF01103">
    <property type="entry name" value="Omp85"/>
    <property type="match status" value="1"/>
</dbReference>
<dbReference type="GO" id="GO:0019867">
    <property type="term" value="C:outer membrane"/>
    <property type="evidence" value="ECO:0007669"/>
    <property type="project" value="InterPro"/>
</dbReference>
<organism evidence="7 8">
    <name type="scientific">Pelobium manganitolerans</name>
    <dbReference type="NCBI Taxonomy" id="1842495"/>
    <lineage>
        <taxon>Bacteria</taxon>
        <taxon>Pseudomonadati</taxon>
        <taxon>Bacteroidota</taxon>
        <taxon>Sphingobacteriia</taxon>
        <taxon>Sphingobacteriales</taxon>
        <taxon>Sphingobacteriaceae</taxon>
        <taxon>Pelobium</taxon>
    </lineage>
</organism>
<proteinExistence type="predicted"/>
<keyword evidence="5" id="KW-0998">Cell outer membrane</keyword>
<evidence type="ECO:0000313" key="7">
    <source>
        <dbReference type="EMBL" id="RKD13183.1"/>
    </source>
</evidence>
<keyword evidence="2" id="KW-0812">Transmembrane</keyword>
<comment type="subcellular location">
    <subcellularLocation>
        <location evidence="1">Membrane</location>
    </subcellularLocation>
</comment>
<evidence type="ECO:0000256" key="5">
    <source>
        <dbReference type="ARBA" id="ARBA00023237"/>
    </source>
</evidence>
<evidence type="ECO:0000256" key="3">
    <source>
        <dbReference type="ARBA" id="ARBA00022729"/>
    </source>
</evidence>
<dbReference type="PROSITE" id="PS51257">
    <property type="entry name" value="PROKAR_LIPOPROTEIN"/>
    <property type="match status" value="1"/>
</dbReference>
<dbReference type="EMBL" id="MBTA01000028">
    <property type="protein sequence ID" value="RKD13183.1"/>
    <property type="molecule type" value="Genomic_DNA"/>
</dbReference>
<feature type="domain" description="Bacterial surface antigen (D15)" evidence="6">
    <location>
        <begin position="366"/>
        <end position="730"/>
    </location>
</feature>